<keyword evidence="1" id="KW-0479">Metal-binding</keyword>
<dbReference type="PROSITE" id="PS50157">
    <property type="entry name" value="ZINC_FINGER_C2H2_2"/>
    <property type="match status" value="1"/>
</dbReference>
<feature type="compositionally biased region" description="Acidic residues" evidence="2">
    <location>
        <begin position="310"/>
        <end position="321"/>
    </location>
</feature>
<feature type="region of interest" description="Disordered" evidence="2">
    <location>
        <begin position="305"/>
        <end position="325"/>
    </location>
</feature>
<protein>
    <recommendedName>
        <fullName evidence="3">C2H2-type domain-containing protein</fullName>
    </recommendedName>
</protein>
<keyword evidence="5" id="KW-1185">Reference proteome</keyword>
<feature type="region of interest" description="Disordered" evidence="2">
    <location>
        <begin position="226"/>
        <end position="247"/>
    </location>
</feature>
<keyword evidence="1" id="KW-0862">Zinc</keyword>
<dbReference type="Proteomes" id="UP000789595">
    <property type="component" value="Unassembled WGS sequence"/>
</dbReference>
<dbReference type="GO" id="GO:0008270">
    <property type="term" value="F:zinc ion binding"/>
    <property type="evidence" value="ECO:0007669"/>
    <property type="project" value="UniProtKB-KW"/>
</dbReference>
<accession>A0A8J2STL6</accession>
<evidence type="ECO:0000313" key="5">
    <source>
        <dbReference type="Proteomes" id="UP000789595"/>
    </source>
</evidence>
<dbReference type="EMBL" id="CAKKNE010000005">
    <property type="protein sequence ID" value="CAH0376715.1"/>
    <property type="molecule type" value="Genomic_DNA"/>
</dbReference>
<gene>
    <name evidence="4" type="ORF">PECAL_5P13210</name>
</gene>
<organism evidence="4 5">
    <name type="scientific">Pelagomonas calceolata</name>
    <dbReference type="NCBI Taxonomy" id="35677"/>
    <lineage>
        <taxon>Eukaryota</taxon>
        <taxon>Sar</taxon>
        <taxon>Stramenopiles</taxon>
        <taxon>Ochrophyta</taxon>
        <taxon>Pelagophyceae</taxon>
        <taxon>Pelagomonadales</taxon>
        <taxon>Pelagomonadaceae</taxon>
        <taxon>Pelagomonas</taxon>
    </lineage>
</organism>
<sequence length="657" mass="70209">MNDEAWLLDVVKRCGVHEARASALARAGAQMLRRLAIKCPPGVFGKGECCRRAVALELAAREAGGANLRREALLTACSSRPAAYDRVLRHAESALGARTMSSGGSAAVVDTIEQLARAVVADEASAAAVADAARGLQTMLRRGAHPDGAQRAACVAAAGQILDLDAQRLCAAAGCSSNDFATACRDLETARRRQRDESQLAFFDAPQGVAARGAGTRGARAREAVLAQQPARPRSPSPEPVPEEPEGDLCYEDFALQLLREECGRRSVPCPATLVPAEAVDEVYAADLETEEIRRVREAFPTADQWAPPAEDELIDGDSSDGDAPAAARDFVCQKGCGRAFATARGRGVHERTCVGAQDGAGDDGEDDDDAEITPPENAPPPPPPKKNRRASLEPHPDLQRETRPLPRARPWRLQNGAASDDEVDETGPPDAPRKRRSSLGAARSASQGKPRVVVSCASGDRDLEQIQKLSQLCDAAGCQLVREAADANVLVVGPQIEPKTSLALARAAGLPIVSADWLRARSRGFASQLDDFDAATLARDAVFEKTFGVDLGDVLRPRKPGVLAGFAVLPRPGAEAAYGSDRHRYEAAVEAGGALWLRKREHLPADRRLINLDRHSLPVADGELTMDERDLLLCLIRDERPPDRLRTRAALTAAKR</sequence>
<feature type="compositionally biased region" description="Basic and acidic residues" evidence="2">
    <location>
        <begin position="391"/>
        <end position="405"/>
    </location>
</feature>
<feature type="domain" description="C2H2-type" evidence="3">
    <location>
        <begin position="331"/>
        <end position="359"/>
    </location>
</feature>
<comment type="caution">
    <text evidence="4">The sequence shown here is derived from an EMBL/GenBank/DDBJ whole genome shotgun (WGS) entry which is preliminary data.</text>
</comment>
<evidence type="ECO:0000256" key="1">
    <source>
        <dbReference type="PROSITE-ProRule" id="PRU00042"/>
    </source>
</evidence>
<proteinExistence type="predicted"/>
<dbReference type="OrthoDB" id="342264at2759"/>
<evidence type="ECO:0000256" key="2">
    <source>
        <dbReference type="SAM" id="MobiDB-lite"/>
    </source>
</evidence>
<reference evidence="4" key="1">
    <citation type="submission" date="2021-11" db="EMBL/GenBank/DDBJ databases">
        <authorList>
            <consortium name="Genoscope - CEA"/>
            <person name="William W."/>
        </authorList>
    </citation>
    <scope>NUCLEOTIDE SEQUENCE</scope>
</reference>
<name>A0A8J2STL6_9STRA</name>
<feature type="region of interest" description="Disordered" evidence="2">
    <location>
        <begin position="355"/>
        <end position="453"/>
    </location>
</feature>
<keyword evidence="1" id="KW-0863">Zinc-finger</keyword>
<evidence type="ECO:0000259" key="3">
    <source>
        <dbReference type="PROSITE" id="PS50157"/>
    </source>
</evidence>
<dbReference type="AlphaFoldDB" id="A0A8J2STL6"/>
<evidence type="ECO:0000313" key="4">
    <source>
        <dbReference type="EMBL" id="CAH0376715.1"/>
    </source>
</evidence>
<feature type="compositionally biased region" description="Acidic residues" evidence="2">
    <location>
        <begin position="361"/>
        <end position="372"/>
    </location>
</feature>
<dbReference type="InterPro" id="IPR013087">
    <property type="entry name" value="Znf_C2H2_type"/>
</dbReference>